<name>A0AA40CMY3_9PEZI</name>
<evidence type="ECO:0000256" key="1">
    <source>
        <dbReference type="SAM" id="MobiDB-lite"/>
    </source>
</evidence>
<accession>A0AA40CMY3</accession>
<evidence type="ECO:0000313" key="2">
    <source>
        <dbReference type="EMBL" id="KAK0644886.1"/>
    </source>
</evidence>
<gene>
    <name evidence="2" type="ORF">DIS24_g8420</name>
</gene>
<evidence type="ECO:0000313" key="3">
    <source>
        <dbReference type="Proteomes" id="UP001175001"/>
    </source>
</evidence>
<dbReference type="AlphaFoldDB" id="A0AA40CMY3"/>
<feature type="region of interest" description="Disordered" evidence="1">
    <location>
        <begin position="143"/>
        <end position="208"/>
    </location>
</feature>
<reference evidence="2" key="1">
    <citation type="submission" date="2023-06" db="EMBL/GenBank/DDBJ databases">
        <title>Multi-omics analyses reveal the molecular pathogenesis toolkit of Lasiodiplodia hormozganensis, a cross-kingdom pathogen.</title>
        <authorList>
            <person name="Felix C."/>
            <person name="Meneses R."/>
            <person name="Goncalves M.F.M."/>
            <person name="Tilleman L."/>
            <person name="Duarte A.S."/>
            <person name="Jorrin-Novo J.V."/>
            <person name="Van De Peer Y."/>
            <person name="Deforce D."/>
            <person name="Van Nieuwerburgh F."/>
            <person name="Esteves A.C."/>
            <person name="Alves A."/>
        </authorList>
    </citation>
    <scope>NUCLEOTIDE SEQUENCE</scope>
    <source>
        <strain evidence="2">CBS 339.90</strain>
    </source>
</reference>
<protein>
    <submittedName>
        <fullName evidence="2">Uncharacterized protein</fullName>
    </submittedName>
</protein>
<dbReference type="PANTHER" id="PTHR35179">
    <property type="entry name" value="PROTEIN CBG02620"/>
    <property type="match status" value="1"/>
</dbReference>
<sequence>MPSCPFSRLFAALRATNPSFSFAGAVDLLANRSSLRKLLGFASGHVRQTQTFRIDATLVRDNTLVLFRHDRTLREVLPGAKKRHEAMSYGHGFEAAFTAQEEPALRRQQAGVGGHYRTIAYELGALRCVVQCEVDAWYDEERGSCPDDEPAAAAAADAESKGAKQRDEDVAARRSGMSSTASVTAPSAAQNKTPRRPKGMQKGSSSAALSVLDGRVEHQPSAQQLAELKVRRKSPFRTFKTVAQMWLGRTPYLISGLHNEGVFSKIRVENVGESFSSWESLHQEALKKLVAVITELKELLIAQRQNMSGTSGRGSPASMTWGIVFDHKKKPARLSVYDLAKKWKTVAVSQEDVQAFWPEH</sequence>
<dbReference type="PANTHER" id="PTHR35179:SF1">
    <property type="entry name" value="INTEGRAL MEMBRANE PROTEIN"/>
    <property type="match status" value="1"/>
</dbReference>
<feature type="compositionally biased region" description="Basic and acidic residues" evidence="1">
    <location>
        <begin position="158"/>
        <end position="172"/>
    </location>
</feature>
<organism evidence="2 3">
    <name type="scientific">Lasiodiplodia hormozganensis</name>
    <dbReference type="NCBI Taxonomy" id="869390"/>
    <lineage>
        <taxon>Eukaryota</taxon>
        <taxon>Fungi</taxon>
        <taxon>Dikarya</taxon>
        <taxon>Ascomycota</taxon>
        <taxon>Pezizomycotina</taxon>
        <taxon>Dothideomycetes</taxon>
        <taxon>Dothideomycetes incertae sedis</taxon>
        <taxon>Botryosphaeriales</taxon>
        <taxon>Botryosphaeriaceae</taxon>
        <taxon>Lasiodiplodia</taxon>
    </lineage>
</organism>
<comment type="caution">
    <text evidence="2">The sequence shown here is derived from an EMBL/GenBank/DDBJ whole genome shotgun (WGS) entry which is preliminary data.</text>
</comment>
<proteinExistence type="predicted"/>
<dbReference type="EMBL" id="JAUJDW010000062">
    <property type="protein sequence ID" value="KAK0644886.1"/>
    <property type="molecule type" value="Genomic_DNA"/>
</dbReference>
<keyword evidence="3" id="KW-1185">Reference proteome</keyword>
<feature type="compositionally biased region" description="Low complexity" evidence="1">
    <location>
        <begin position="178"/>
        <end position="189"/>
    </location>
</feature>
<dbReference type="Proteomes" id="UP001175001">
    <property type="component" value="Unassembled WGS sequence"/>
</dbReference>